<organism evidence="5 6">
    <name type="scientific">Clostridium baratii str. Sullivan</name>
    <dbReference type="NCBI Taxonomy" id="1415775"/>
    <lineage>
        <taxon>Bacteria</taxon>
        <taxon>Bacillati</taxon>
        <taxon>Bacillota</taxon>
        <taxon>Clostridia</taxon>
        <taxon>Eubacteriales</taxon>
        <taxon>Clostridiaceae</taxon>
        <taxon>Clostridium</taxon>
    </lineage>
</organism>
<dbReference type="Gene3D" id="3.90.780.10">
    <property type="entry name" value="5'-Nucleotidase, C-terminal domain"/>
    <property type="match status" value="1"/>
</dbReference>
<gene>
    <name evidence="5" type="ORF">U729_2172</name>
</gene>
<dbReference type="InterPro" id="IPR008334">
    <property type="entry name" value="5'-Nucleotdase_C"/>
</dbReference>
<dbReference type="HOGENOM" id="CLU_005854_4_4_9"/>
<dbReference type="PANTHER" id="PTHR11575">
    <property type="entry name" value="5'-NUCLEOTIDASE-RELATED"/>
    <property type="match status" value="1"/>
</dbReference>
<dbReference type="AlphaFoldDB" id="A0A0A7FX43"/>
<dbReference type="RefSeq" id="WP_039314789.1">
    <property type="nucleotide sequence ID" value="NZ_CP006905.1"/>
</dbReference>
<dbReference type="Pfam" id="PF02872">
    <property type="entry name" value="5_nucleotid_C"/>
    <property type="match status" value="1"/>
</dbReference>
<dbReference type="EMBL" id="CP006905">
    <property type="protein sequence ID" value="AIY84177.1"/>
    <property type="molecule type" value="Genomic_DNA"/>
</dbReference>
<dbReference type="GO" id="GO:0016788">
    <property type="term" value="F:hydrolase activity, acting on ester bonds"/>
    <property type="evidence" value="ECO:0007669"/>
    <property type="project" value="InterPro"/>
</dbReference>
<evidence type="ECO:0000259" key="4">
    <source>
        <dbReference type="Pfam" id="PF02872"/>
    </source>
</evidence>
<dbReference type="InterPro" id="IPR029052">
    <property type="entry name" value="Metallo-depent_PP-like"/>
</dbReference>
<evidence type="ECO:0000313" key="5">
    <source>
        <dbReference type="EMBL" id="AIY84177.1"/>
    </source>
</evidence>
<keyword evidence="2" id="KW-0378">Hydrolase</keyword>
<reference evidence="5 6" key="1">
    <citation type="journal article" date="2015" name="Infect. Genet. Evol.">
        <title>Genomic sequences of six botulinum neurotoxin-producing strains representing three clostridial species illustrate the mobility and diversity of botulinum neurotoxin genes.</title>
        <authorList>
            <person name="Smith T.J."/>
            <person name="Hill K.K."/>
            <person name="Xie G."/>
            <person name="Foley B.T."/>
            <person name="Williamson C.H."/>
            <person name="Foster J.T."/>
            <person name="Johnson S.L."/>
            <person name="Chertkov O."/>
            <person name="Teshima H."/>
            <person name="Gibbons H.S."/>
            <person name="Johnsky L.A."/>
            <person name="Karavis M.A."/>
            <person name="Smith L.A."/>
        </authorList>
    </citation>
    <scope>NUCLEOTIDE SEQUENCE [LARGE SCALE GENOMIC DNA]</scope>
    <source>
        <strain evidence="5">Sullivan</strain>
    </source>
</reference>
<protein>
    <submittedName>
        <fullName evidence="5">Uncharacterized protein</fullName>
    </submittedName>
</protein>
<keyword evidence="6" id="KW-1185">Reference proteome</keyword>
<proteinExistence type="inferred from homology"/>
<keyword evidence="2" id="KW-0547">Nucleotide-binding</keyword>
<dbReference type="Proteomes" id="UP000030635">
    <property type="component" value="Chromosome"/>
</dbReference>
<dbReference type="GO" id="GO:0000166">
    <property type="term" value="F:nucleotide binding"/>
    <property type="evidence" value="ECO:0007669"/>
    <property type="project" value="UniProtKB-KW"/>
</dbReference>
<dbReference type="eggNOG" id="COG0737">
    <property type="taxonomic scope" value="Bacteria"/>
</dbReference>
<dbReference type="OrthoDB" id="9800780at2"/>
<keyword evidence="1" id="KW-0732">Signal</keyword>
<name>A0A0A7FX43_9CLOT</name>
<dbReference type="PROSITE" id="PS00786">
    <property type="entry name" value="5_NUCLEOTIDASE_2"/>
    <property type="match status" value="1"/>
</dbReference>
<feature type="domain" description="5'-Nucleotidase C-terminal" evidence="4">
    <location>
        <begin position="298"/>
        <end position="465"/>
    </location>
</feature>
<dbReference type="SUPFAM" id="SSF55816">
    <property type="entry name" value="5'-nucleotidase (syn. UDP-sugar hydrolase), C-terminal domain"/>
    <property type="match status" value="1"/>
</dbReference>
<accession>A0A0A7FX43</accession>
<evidence type="ECO:0000313" key="6">
    <source>
        <dbReference type="Proteomes" id="UP000030635"/>
    </source>
</evidence>
<evidence type="ECO:0000256" key="1">
    <source>
        <dbReference type="ARBA" id="ARBA00022729"/>
    </source>
</evidence>
<dbReference type="PANTHER" id="PTHR11575:SF6">
    <property type="entry name" value="2',3'-CYCLIC-NUCLEOTIDE 2'-PHOSPHODIESTERASE_3'-NUCLEOTIDASE"/>
    <property type="match status" value="1"/>
</dbReference>
<dbReference type="GO" id="GO:0046872">
    <property type="term" value="F:metal ion binding"/>
    <property type="evidence" value="ECO:0007669"/>
    <property type="project" value="InterPro"/>
</dbReference>
<dbReference type="InterPro" id="IPR004843">
    <property type="entry name" value="Calcineurin-like_PHP"/>
</dbReference>
<dbReference type="InterPro" id="IPR006146">
    <property type="entry name" value="5'-Nucleotdase_CS"/>
</dbReference>
<dbReference type="InterPro" id="IPR006179">
    <property type="entry name" value="5_nucleotidase/apyrase"/>
</dbReference>
<dbReference type="Gene3D" id="3.60.21.10">
    <property type="match status" value="1"/>
</dbReference>
<dbReference type="SUPFAM" id="SSF56300">
    <property type="entry name" value="Metallo-dependent phosphatases"/>
    <property type="match status" value="1"/>
</dbReference>
<evidence type="ECO:0000259" key="3">
    <source>
        <dbReference type="Pfam" id="PF00149"/>
    </source>
</evidence>
<evidence type="ECO:0000256" key="2">
    <source>
        <dbReference type="RuleBase" id="RU362119"/>
    </source>
</evidence>
<dbReference type="GO" id="GO:0030288">
    <property type="term" value="C:outer membrane-bounded periplasmic space"/>
    <property type="evidence" value="ECO:0007669"/>
    <property type="project" value="TreeGrafter"/>
</dbReference>
<dbReference type="Pfam" id="PF00149">
    <property type="entry name" value="Metallophos"/>
    <property type="match status" value="1"/>
</dbReference>
<dbReference type="PRINTS" id="PR01607">
    <property type="entry name" value="APYRASEFAMLY"/>
</dbReference>
<dbReference type="KEGG" id="cbv:U729_2172"/>
<feature type="domain" description="Calcineurin-like phosphoesterase" evidence="3">
    <location>
        <begin position="5"/>
        <end position="228"/>
    </location>
</feature>
<comment type="similarity">
    <text evidence="2">Belongs to the 5'-nucleotidase family.</text>
</comment>
<sequence>MKLAIYQTSDLHGFVYPTNYVTDMPLGILKIGSFILNDEKNYDASLKIDCGDLIQGSVLANYLSRKEIKTNPIIEGLEKINYDAYVLGNHEFNYGLDYLSNSYTEVSNKVLNANIKGLPFNTKPYEIFDFNGFKIGCIGLTTSFIPNWENENNIKNIEFLDPVNMYAKYEEELKEKSDLIVVCYHGGFEKSLDENMSPTESLTKENQGSELLEQFDSIDIILSGHQHRSFITKVNGVICAQPLHNGQTFTKIILDTDTKEMSYELVDVSSLKDDINESLEKIFTDVQNDLKDFLDKEIGHLDKDILINDIFLARLKGHPFINLLHQIQLDISNADFSSLSLFDCAIGFKKDITIKDVLINYPYANTLKVLKIKGSKLKEAIEKSATYFVVENEEVKINKDFLLPKVQNYNYDTYGGLIYEIDLSKEFGSRVVSMKKDNEPIDMDKYYTIVLSNYRASNTSVYPAYENAEVLKEINIDMSEIIMDYLQKQQQIKLVDESNYVVKY</sequence>
<dbReference type="GO" id="GO:0009166">
    <property type="term" value="P:nucleotide catabolic process"/>
    <property type="evidence" value="ECO:0007669"/>
    <property type="project" value="InterPro"/>
</dbReference>
<dbReference type="InterPro" id="IPR036907">
    <property type="entry name" value="5'-Nucleotdase_C_sf"/>
</dbReference>